<dbReference type="OrthoDB" id="289913at2759"/>
<dbReference type="InterPro" id="IPR025941">
    <property type="entry name" value="Vps8_central_dom"/>
</dbReference>
<evidence type="ECO:0000313" key="3">
    <source>
        <dbReference type="EMBL" id="CAF4547232.1"/>
    </source>
</evidence>
<feature type="non-terminal residue" evidence="2">
    <location>
        <position position="1"/>
    </location>
</feature>
<evidence type="ECO:0000313" key="4">
    <source>
        <dbReference type="Proteomes" id="UP000663829"/>
    </source>
</evidence>
<dbReference type="Pfam" id="PF12816">
    <property type="entry name" value="TPR_Vps8"/>
    <property type="match status" value="1"/>
</dbReference>
<dbReference type="Proteomes" id="UP000663829">
    <property type="component" value="Unassembled WGS sequence"/>
</dbReference>
<proteinExistence type="predicted"/>
<organism evidence="2 4">
    <name type="scientific">Didymodactylos carnosus</name>
    <dbReference type="NCBI Taxonomy" id="1234261"/>
    <lineage>
        <taxon>Eukaryota</taxon>
        <taxon>Metazoa</taxon>
        <taxon>Spiralia</taxon>
        <taxon>Gnathifera</taxon>
        <taxon>Rotifera</taxon>
        <taxon>Eurotatoria</taxon>
        <taxon>Bdelloidea</taxon>
        <taxon>Philodinida</taxon>
        <taxon>Philodinidae</taxon>
        <taxon>Didymodactylos</taxon>
    </lineage>
</organism>
<evidence type="ECO:0000313" key="2">
    <source>
        <dbReference type="EMBL" id="CAF1638668.1"/>
    </source>
</evidence>
<accession>A0A816DSX5</accession>
<gene>
    <name evidence="2" type="ORF">GPM918_LOCUS44797</name>
    <name evidence="3" type="ORF">SRO942_LOCUS46840</name>
</gene>
<dbReference type="EMBL" id="CAJOBC010114985">
    <property type="protein sequence ID" value="CAF4547232.1"/>
    <property type="molecule type" value="Genomic_DNA"/>
</dbReference>
<name>A0A816DSX5_9BILA</name>
<dbReference type="EMBL" id="CAJNOQ010046404">
    <property type="protein sequence ID" value="CAF1638668.1"/>
    <property type="molecule type" value="Genomic_DNA"/>
</dbReference>
<dbReference type="Proteomes" id="UP000681722">
    <property type="component" value="Unassembled WGS sequence"/>
</dbReference>
<protein>
    <recommendedName>
        <fullName evidence="1">Vacuolar protein sorting-associated protein 8 central domain-containing protein</fullName>
    </recommendedName>
</protein>
<dbReference type="AlphaFoldDB" id="A0A816DSX5"/>
<keyword evidence="4" id="KW-1185">Reference proteome</keyword>
<reference evidence="2" key="1">
    <citation type="submission" date="2021-02" db="EMBL/GenBank/DDBJ databases">
        <authorList>
            <person name="Nowell W R."/>
        </authorList>
    </citation>
    <scope>NUCLEOTIDE SEQUENCE</scope>
</reference>
<comment type="caution">
    <text evidence="2">The sequence shown here is derived from an EMBL/GenBank/DDBJ whole genome shotgun (WGS) entry which is preliminary data.</text>
</comment>
<sequence length="172" mass="20022">SYSKQMITIGNQALVFLQSTFVGDIYPFGGRLTSDIANCARNELFDFITFLHPRRSGGSLYTNLRTLLHFNTRDFFNLLTMAFNDDEFLNAIDIQKRRSFFDILLRVMVDDISFSSNQIGILFTFLARQLSKSDQEHIFMQGILFEQVMINIREDFLRLFYNLSLCDFDACS</sequence>
<evidence type="ECO:0000259" key="1">
    <source>
        <dbReference type="Pfam" id="PF12816"/>
    </source>
</evidence>
<feature type="domain" description="Vacuolar protein sorting-associated protein 8 central" evidence="1">
    <location>
        <begin position="4"/>
        <end position="83"/>
    </location>
</feature>